<dbReference type="GO" id="GO:0005737">
    <property type="term" value="C:cytoplasm"/>
    <property type="evidence" value="ECO:0007669"/>
    <property type="project" value="TreeGrafter"/>
</dbReference>
<dbReference type="RefSeq" id="XP_030997462.1">
    <property type="nucleotide sequence ID" value="XM_031143338.1"/>
</dbReference>
<reference evidence="3 4" key="1">
    <citation type="submission" date="2019-06" db="EMBL/GenBank/DDBJ databases">
        <title>Draft genome sequence of the filamentous fungus Phialemoniopsis curvata isolated from diesel fuel.</title>
        <authorList>
            <person name="Varaljay V.A."/>
            <person name="Lyon W.J."/>
            <person name="Crouch A.L."/>
            <person name="Drake C.E."/>
            <person name="Hollomon J.M."/>
            <person name="Nadeau L.J."/>
            <person name="Nunn H.S."/>
            <person name="Stevenson B.S."/>
            <person name="Bojanowski C.L."/>
            <person name="Crookes-Goodson W.J."/>
        </authorList>
    </citation>
    <scope>NUCLEOTIDE SEQUENCE [LARGE SCALE GENOMIC DNA]</scope>
    <source>
        <strain evidence="3 4">D216</strain>
    </source>
</reference>
<dbReference type="InterPro" id="IPR036188">
    <property type="entry name" value="FAD/NAD-bd_sf"/>
</dbReference>
<evidence type="ECO:0000256" key="1">
    <source>
        <dbReference type="SAM" id="MobiDB-lite"/>
    </source>
</evidence>
<dbReference type="EMBL" id="SKBQ01000001">
    <property type="protein sequence ID" value="TPX15751.1"/>
    <property type="molecule type" value="Genomic_DNA"/>
</dbReference>
<evidence type="ECO:0000313" key="4">
    <source>
        <dbReference type="Proteomes" id="UP000319257"/>
    </source>
</evidence>
<dbReference type="PANTHER" id="PTHR13847">
    <property type="entry name" value="SARCOSINE DEHYDROGENASE-RELATED"/>
    <property type="match status" value="1"/>
</dbReference>
<dbReference type="AlphaFoldDB" id="A0A507BFK5"/>
<dbReference type="SUPFAM" id="SSF51905">
    <property type="entry name" value="FAD/NAD(P)-binding domain"/>
    <property type="match status" value="1"/>
</dbReference>
<dbReference type="Pfam" id="PF01266">
    <property type="entry name" value="DAO"/>
    <property type="match status" value="1"/>
</dbReference>
<feature type="region of interest" description="Disordered" evidence="1">
    <location>
        <begin position="378"/>
        <end position="397"/>
    </location>
</feature>
<sequence>MAIRQVVDGQAGLPTPDSTKSYWHKEPSEKLLGHRTTADLPDKADYVIVGSGITGAFAAHFLKNGAGRAASVVMLEAREACWGATGRNGGHCQPFLYTAEPEAAHFELETYRFLRDFVAARQVPCDWQSRPGVHALLSEDLVGLVAAHIAVLQRTHPDIASQVELVRDGARLAGELRLPTARAAVVQRNAASLWPYKLVAHVLESLLAEFPSSPSSFNLQTATPVTRLERAAGSQTHPWTLHTPRGRVAAATVLLATNGYTSRLLPCLSDIITPCRSQVAALTPPPVTTTTGVADISHSYVFFGTDPPHGRDDYLIQRPLSKEPTAATTTIGGRGGGGGGELILGGGREHARNMAVGEWRDDEVEPRVGAHLRAALPGTLDMSADPGSPAPPVRDRDDAPLEATFEWTGIMGFSRDHRPWVGAVPACAYPEPPTDTGTDTGTGTDGPGGLYLCAAYTGHGMPVAALAARAVVNMMTGTTTPGDGGEQPEKLPASWVMTEQRLRRARDEWDTIAEFERKGLMVIAGKPVSLVSST</sequence>
<comment type="caution">
    <text evidence="3">The sequence shown here is derived from an EMBL/GenBank/DDBJ whole genome shotgun (WGS) entry which is preliminary data.</text>
</comment>
<accession>A0A507BFK5</accession>
<organism evidence="3 4">
    <name type="scientific">Thyridium curvatum</name>
    <dbReference type="NCBI Taxonomy" id="1093900"/>
    <lineage>
        <taxon>Eukaryota</taxon>
        <taxon>Fungi</taxon>
        <taxon>Dikarya</taxon>
        <taxon>Ascomycota</taxon>
        <taxon>Pezizomycotina</taxon>
        <taxon>Sordariomycetes</taxon>
        <taxon>Sordariomycetidae</taxon>
        <taxon>Thyridiales</taxon>
        <taxon>Thyridiaceae</taxon>
        <taxon>Thyridium</taxon>
    </lineage>
</organism>
<dbReference type="InParanoid" id="A0A507BFK5"/>
<keyword evidence="4" id="KW-1185">Reference proteome</keyword>
<name>A0A507BFK5_9PEZI</name>
<evidence type="ECO:0000313" key="3">
    <source>
        <dbReference type="EMBL" id="TPX15751.1"/>
    </source>
</evidence>
<dbReference type="Gene3D" id="3.30.9.10">
    <property type="entry name" value="D-Amino Acid Oxidase, subunit A, domain 2"/>
    <property type="match status" value="1"/>
</dbReference>
<proteinExistence type="predicted"/>
<feature type="domain" description="FAD dependent oxidoreductase" evidence="2">
    <location>
        <begin position="45"/>
        <end position="473"/>
    </location>
</feature>
<dbReference type="Gene3D" id="3.50.50.60">
    <property type="entry name" value="FAD/NAD(P)-binding domain"/>
    <property type="match status" value="1"/>
</dbReference>
<feature type="region of interest" description="Disordered" evidence="1">
    <location>
        <begin position="1"/>
        <end position="23"/>
    </location>
</feature>
<dbReference type="Proteomes" id="UP000319257">
    <property type="component" value="Unassembled WGS sequence"/>
</dbReference>
<dbReference type="OrthoDB" id="429143at2759"/>
<dbReference type="GeneID" id="41967532"/>
<dbReference type="STRING" id="1093900.A0A507BFK5"/>
<dbReference type="InterPro" id="IPR006076">
    <property type="entry name" value="FAD-dep_OxRdtase"/>
</dbReference>
<gene>
    <name evidence="3" type="ORF">E0L32_000085</name>
</gene>
<protein>
    <recommendedName>
        <fullName evidence="2">FAD dependent oxidoreductase domain-containing protein</fullName>
    </recommendedName>
</protein>
<dbReference type="PANTHER" id="PTHR13847:SF129">
    <property type="entry name" value="FAD DEPENDENT OXIDOREDUCTASE"/>
    <property type="match status" value="1"/>
</dbReference>
<evidence type="ECO:0000259" key="2">
    <source>
        <dbReference type="Pfam" id="PF01266"/>
    </source>
</evidence>